<dbReference type="GO" id="GO:0042726">
    <property type="term" value="P:flavin-containing compound metabolic process"/>
    <property type="evidence" value="ECO:0007669"/>
    <property type="project" value="TreeGrafter"/>
</dbReference>
<reference evidence="2" key="1">
    <citation type="submission" date="2021-06" db="EMBL/GenBank/DDBJ databases">
        <authorList>
            <person name="Kallberg Y."/>
            <person name="Tangrot J."/>
            <person name="Rosling A."/>
        </authorList>
    </citation>
    <scope>NUCLEOTIDE SEQUENCE</scope>
    <source>
        <strain evidence="2">AZ414A</strain>
    </source>
</reference>
<feature type="domain" description="MoaB/Mog" evidence="1">
    <location>
        <begin position="29"/>
        <end position="188"/>
    </location>
</feature>
<dbReference type="PANTHER" id="PTHR47675">
    <property type="entry name" value="MOLYBDOPTERIN BINDING DOMAIN PROTEIN (AFU_ORTHOLOGUE AFUA_5G11210)"/>
    <property type="match status" value="1"/>
</dbReference>
<dbReference type="OrthoDB" id="448496at2759"/>
<dbReference type="Pfam" id="PF00994">
    <property type="entry name" value="MoCF_biosynth"/>
    <property type="match status" value="1"/>
</dbReference>
<evidence type="ECO:0000313" key="3">
    <source>
        <dbReference type="Proteomes" id="UP000789706"/>
    </source>
</evidence>
<dbReference type="SUPFAM" id="SSF53218">
    <property type="entry name" value="Molybdenum cofactor biosynthesis proteins"/>
    <property type="match status" value="1"/>
</dbReference>
<dbReference type="AlphaFoldDB" id="A0A9N9AFJ2"/>
<comment type="caution">
    <text evidence="2">The sequence shown here is derived from an EMBL/GenBank/DDBJ whole genome shotgun (WGS) entry which is preliminary data.</text>
</comment>
<dbReference type="SMART" id="SM00852">
    <property type="entry name" value="MoCF_biosynth"/>
    <property type="match status" value="1"/>
</dbReference>
<evidence type="ECO:0000259" key="1">
    <source>
        <dbReference type="SMART" id="SM00852"/>
    </source>
</evidence>
<name>A0A9N9AFJ2_9GLOM</name>
<organism evidence="2 3">
    <name type="scientific">Diversispora eburnea</name>
    <dbReference type="NCBI Taxonomy" id="1213867"/>
    <lineage>
        <taxon>Eukaryota</taxon>
        <taxon>Fungi</taxon>
        <taxon>Fungi incertae sedis</taxon>
        <taxon>Mucoromycota</taxon>
        <taxon>Glomeromycotina</taxon>
        <taxon>Glomeromycetes</taxon>
        <taxon>Diversisporales</taxon>
        <taxon>Diversisporaceae</taxon>
        <taxon>Diversispora</taxon>
    </lineage>
</organism>
<dbReference type="Proteomes" id="UP000789706">
    <property type="component" value="Unassembled WGS sequence"/>
</dbReference>
<keyword evidence="3" id="KW-1185">Reference proteome</keyword>
<dbReference type="Pfam" id="PF24102">
    <property type="entry name" value="FLAD1_M"/>
    <property type="match status" value="1"/>
</dbReference>
<dbReference type="InterPro" id="IPR001453">
    <property type="entry name" value="MoaB/Mog_dom"/>
</dbReference>
<evidence type="ECO:0000313" key="2">
    <source>
        <dbReference type="EMBL" id="CAG8527767.1"/>
    </source>
</evidence>
<dbReference type="InterPro" id="IPR036425">
    <property type="entry name" value="MoaB/Mog-like_dom_sf"/>
</dbReference>
<dbReference type="PANTHER" id="PTHR47675:SF1">
    <property type="entry name" value="MOLYBDOPTERIN BINDING DOMAIN PROTEIN (AFU_ORTHOLOGUE AFUA_5G11210)"/>
    <property type="match status" value="1"/>
</dbReference>
<sequence>MTEKRKDKGIFPITPISKLKARPFPQTAACLIIGDEILNGKTFCFNLGIDVKRIEIIPDEEEAVKRLSSKFDFVVTSGGIGSTHDDITYPSIARAYNLSLKYHQPTLDRIENREFIKKYYKSEVIMSEATKEAYKRMALFPHPSLVVFPNERMWIPIVIVNENIHILPGIPKFFRGLLSEYGKYLQSGSNGREGEGEGVISERGNKFYRRFVKTYHPESYISFILAETQKEVKDLGIKIGSYPKWTENEKHVIVSFLSREVNSKLVDKIAKAVAEKIDGILIESNKL</sequence>
<accession>A0A9N9AFJ2</accession>
<dbReference type="GO" id="GO:0047884">
    <property type="term" value="F:FAD diphosphatase activity"/>
    <property type="evidence" value="ECO:0007669"/>
    <property type="project" value="TreeGrafter"/>
</dbReference>
<dbReference type="EMBL" id="CAJVPK010000575">
    <property type="protein sequence ID" value="CAG8527767.1"/>
    <property type="molecule type" value="Genomic_DNA"/>
</dbReference>
<protein>
    <submittedName>
        <fullName evidence="2">8813_t:CDS:1</fullName>
    </submittedName>
</protein>
<dbReference type="InterPro" id="IPR056596">
    <property type="entry name" value="FLAD1_M"/>
</dbReference>
<dbReference type="Gene3D" id="3.40.980.10">
    <property type="entry name" value="MoaB/Mog-like domain"/>
    <property type="match status" value="1"/>
</dbReference>
<gene>
    <name evidence="2" type="ORF">DEBURN_LOCUS5987</name>
</gene>
<proteinExistence type="predicted"/>